<dbReference type="GO" id="GO:0000981">
    <property type="term" value="F:DNA-binding transcription factor activity, RNA polymerase II-specific"/>
    <property type="evidence" value="ECO:0007669"/>
    <property type="project" value="InterPro"/>
</dbReference>
<evidence type="ECO:0000256" key="5">
    <source>
        <dbReference type="ARBA" id="ARBA00023242"/>
    </source>
</evidence>
<dbReference type="EMBL" id="KV722335">
    <property type="protein sequence ID" value="OCH95532.1"/>
    <property type="molecule type" value="Genomic_DNA"/>
</dbReference>
<evidence type="ECO:0000256" key="6">
    <source>
        <dbReference type="SAM" id="Coils"/>
    </source>
</evidence>
<keyword evidence="3" id="KW-0805">Transcription regulation</keyword>
<organism evidence="8 9">
    <name type="scientific">Obba rivulosa</name>
    <dbReference type="NCBI Taxonomy" id="1052685"/>
    <lineage>
        <taxon>Eukaryota</taxon>
        <taxon>Fungi</taxon>
        <taxon>Dikarya</taxon>
        <taxon>Basidiomycota</taxon>
        <taxon>Agaricomycotina</taxon>
        <taxon>Agaricomycetes</taxon>
        <taxon>Polyporales</taxon>
        <taxon>Gelatoporiaceae</taxon>
        <taxon>Obba</taxon>
    </lineage>
</organism>
<dbReference type="CDD" id="cd00067">
    <property type="entry name" value="GAL4"/>
    <property type="match status" value="2"/>
</dbReference>
<dbReference type="PANTHER" id="PTHR47338:SF5">
    <property type="entry name" value="ZN(II)2CYS6 TRANSCRIPTION FACTOR (EUROFUNG)"/>
    <property type="match status" value="1"/>
</dbReference>
<dbReference type="OrthoDB" id="2017365at2759"/>
<name>A0A8E2DTU7_9APHY</name>
<keyword evidence="9" id="KW-1185">Reference proteome</keyword>
<evidence type="ECO:0000256" key="4">
    <source>
        <dbReference type="ARBA" id="ARBA00023163"/>
    </source>
</evidence>
<sequence>MAQTCSPCRQRKKCDGLFPQCSQCTKARKPLKCEYGSPCLPASYKGPGLNKGEACFPCRKKKKRCDGRRPSCATCTVAGKESECQYEEVITRDEARVLQQNNQRLQEENQGLQSENKILQLQIERLQQQLAGIQSVTDSTSVQSTASHFPPQAVIPTVAQGWSGCEVPSYWNLDGSTVPSPAEILVFPAQFSVQSGIDPFLEHDIISPTIDKPLLPDALPIDEKALATYRETFIEHHDQLGLCLRPAKVDAMRRGDLSGQVVDPVLVLVAQLAGCRLWREHRRWPVDRPVEHILFGWVSQALSITNCLVARLQVHTVLAIHFLIKLDMQEGALQLDEAAKLGVSNQYAFLSPPIAGPDSSHDDLAEHVGALCQLVYLDKAANIVLGTKPMLPDRFERGYEDLLHVLPPSIAKNQFPVLRARSIGLLQRARQLAFEYKAAKRNQGQDQRAAVFQHDCAQVHAAVRAHIEGLSPLAQALFTHGSRANRLSVKLCMIISMTASVELHAMQFNEMDQYRQQCVDTIWEIVRLTQGFRDGDYIYLDPILGSCWMTVSAVLNNQRWMSLVTCTPMHWQSAMTIMIESGEKLNRTLPFMGTSVEAMKIAAGHDSSISVS</sequence>
<feature type="coiled-coil region" evidence="6">
    <location>
        <begin position="88"/>
        <end position="136"/>
    </location>
</feature>
<dbReference type="SUPFAM" id="SSF57701">
    <property type="entry name" value="Zn2/Cys6 DNA-binding domain"/>
    <property type="match status" value="1"/>
</dbReference>
<dbReference type="Gene3D" id="4.10.240.10">
    <property type="entry name" value="Zn(2)-C6 fungal-type DNA-binding domain"/>
    <property type="match status" value="2"/>
</dbReference>
<keyword evidence="2" id="KW-0479">Metal-binding</keyword>
<dbReference type="GO" id="GO:0005634">
    <property type="term" value="C:nucleus"/>
    <property type="evidence" value="ECO:0007669"/>
    <property type="project" value="UniProtKB-SubCell"/>
</dbReference>
<evidence type="ECO:0000256" key="1">
    <source>
        <dbReference type="ARBA" id="ARBA00004123"/>
    </source>
</evidence>
<dbReference type="Proteomes" id="UP000250043">
    <property type="component" value="Unassembled WGS sequence"/>
</dbReference>
<dbReference type="PANTHER" id="PTHR47338">
    <property type="entry name" value="ZN(II)2CYS6 TRANSCRIPTION FACTOR (EUROFUNG)-RELATED"/>
    <property type="match status" value="1"/>
</dbReference>
<dbReference type="GO" id="GO:0008270">
    <property type="term" value="F:zinc ion binding"/>
    <property type="evidence" value="ECO:0007669"/>
    <property type="project" value="InterPro"/>
</dbReference>
<accession>A0A8E2DTU7</accession>
<evidence type="ECO:0000256" key="2">
    <source>
        <dbReference type="ARBA" id="ARBA00022723"/>
    </source>
</evidence>
<evidence type="ECO:0000313" key="8">
    <source>
        <dbReference type="EMBL" id="OCH95532.1"/>
    </source>
</evidence>
<dbReference type="PROSITE" id="PS00463">
    <property type="entry name" value="ZN2_CY6_FUNGAL_1"/>
    <property type="match status" value="1"/>
</dbReference>
<comment type="subcellular location">
    <subcellularLocation>
        <location evidence="1">Nucleus</location>
    </subcellularLocation>
</comment>
<dbReference type="InterPro" id="IPR001138">
    <property type="entry name" value="Zn2Cys6_DnaBD"/>
</dbReference>
<protein>
    <recommendedName>
        <fullName evidence="7">Zn(2)-C6 fungal-type domain-containing protein</fullName>
    </recommendedName>
</protein>
<keyword evidence="4" id="KW-0804">Transcription</keyword>
<reference evidence="8 9" key="1">
    <citation type="submission" date="2016-07" db="EMBL/GenBank/DDBJ databases">
        <title>Draft genome of the white-rot fungus Obba rivulosa 3A-2.</title>
        <authorList>
            <consortium name="DOE Joint Genome Institute"/>
            <person name="Miettinen O."/>
            <person name="Riley R."/>
            <person name="Acob R."/>
            <person name="Barry K."/>
            <person name="Cullen D."/>
            <person name="De Vries R."/>
            <person name="Hainaut M."/>
            <person name="Hatakka A."/>
            <person name="Henrissat B."/>
            <person name="Hilden K."/>
            <person name="Kuo R."/>
            <person name="Labutti K."/>
            <person name="Lipzen A."/>
            <person name="Makela M.R."/>
            <person name="Sandor L."/>
            <person name="Spatafora J.W."/>
            <person name="Grigoriev I.V."/>
            <person name="Hibbett D.S."/>
        </authorList>
    </citation>
    <scope>NUCLEOTIDE SEQUENCE [LARGE SCALE GENOMIC DNA]</scope>
    <source>
        <strain evidence="8 9">3A-2</strain>
    </source>
</reference>
<evidence type="ECO:0000259" key="7">
    <source>
        <dbReference type="PROSITE" id="PS50048"/>
    </source>
</evidence>
<gene>
    <name evidence="8" type="ORF">OBBRIDRAFT_536696</name>
</gene>
<dbReference type="Pfam" id="PF00172">
    <property type="entry name" value="Zn_clus"/>
    <property type="match status" value="1"/>
</dbReference>
<dbReference type="InterPro" id="IPR050815">
    <property type="entry name" value="TF_fung"/>
</dbReference>
<evidence type="ECO:0000256" key="3">
    <source>
        <dbReference type="ARBA" id="ARBA00023015"/>
    </source>
</evidence>
<dbReference type="SMART" id="SM00066">
    <property type="entry name" value="GAL4"/>
    <property type="match status" value="2"/>
</dbReference>
<dbReference type="PROSITE" id="PS50048">
    <property type="entry name" value="ZN2_CY6_FUNGAL_2"/>
    <property type="match status" value="1"/>
</dbReference>
<feature type="domain" description="Zn(2)-C6 fungal-type" evidence="7">
    <location>
        <begin position="54"/>
        <end position="86"/>
    </location>
</feature>
<keyword evidence="6" id="KW-0175">Coiled coil</keyword>
<keyword evidence="5" id="KW-0539">Nucleus</keyword>
<proteinExistence type="predicted"/>
<dbReference type="AlphaFoldDB" id="A0A8E2DTU7"/>
<evidence type="ECO:0000313" key="9">
    <source>
        <dbReference type="Proteomes" id="UP000250043"/>
    </source>
</evidence>
<dbReference type="InterPro" id="IPR036864">
    <property type="entry name" value="Zn2-C6_fun-type_DNA-bd_sf"/>
</dbReference>